<gene>
    <name evidence="6" type="ORF">niasHT_017258</name>
</gene>
<evidence type="ECO:0000259" key="4">
    <source>
        <dbReference type="Pfam" id="PF05667"/>
    </source>
</evidence>
<organism evidence="6 7">
    <name type="scientific">Heterodera trifolii</name>
    <dbReference type="NCBI Taxonomy" id="157864"/>
    <lineage>
        <taxon>Eukaryota</taxon>
        <taxon>Metazoa</taxon>
        <taxon>Ecdysozoa</taxon>
        <taxon>Nematoda</taxon>
        <taxon>Chromadorea</taxon>
        <taxon>Rhabditida</taxon>
        <taxon>Tylenchina</taxon>
        <taxon>Tylenchomorpha</taxon>
        <taxon>Tylenchoidea</taxon>
        <taxon>Heteroderidae</taxon>
        <taxon>Heteroderinae</taxon>
        <taxon>Heterodera</taxon>
    </lineage>
</organism>
<keyword evidence="3" id="KW-0175">Coiled coil</keyword>
<evidence type="ECO:0000313" key="7">
    <source>
        <dbReference type="Proteomes" id="UP001620626"/>
    </source>
</evidence>
<reference evidence="6 7" key="1">
    <citation type="submission" date="2024-10" db="EMBL/GenBank/DDBJ databases">
        <authorList>
            <person name="Kim D."/>
        </authorList>
    </citation>
    <scope>NUCLEOTIDE SEQUENCE [LARGE SCALE GENOMIC DNA]</scope>
    <source>
        <strain evidence="6">BH-2024</strain>
    </source>
</reference>
<dbReference type="EMBL" id="JBICBT010000417">
    <property type="protein sequence ID" value="KAL3114394.1"/>
    <property type="molecule type" value="Genomic_DNA"/>
</dbReference>
<comment type="caution">
    <text evidence="6">The sequence shown here is derived from an EMBL/GenBank/DDBJ whole genome shotgun (WGS) entry which is preliminary data.</text>
</comment>
<name>A0ABD2LGU1_9BILA</name>
<feature type="domain" description="CCDC22 coiled-coil" evidence="4">
    <location>
        <begin position="237"/>
        <end position="536"/>
    </location>
</feature>
<dbReference type="AlphaFoldDB" id="A0ABD2LGU1"/>
<dbReference type="InterPro" id="IPR048349">
    <property type="entry name" value="CCDC22_N"/>
</dbReference>
<proteinExistence type="inferred from homology"/>
<evidence type="ECO:0000313" key="6">
    <source>
        <dbReference type="EMBL" id="KAL3114394.1"/>
    </source>
</evidence>
<dbReference type="Pfam" id="PF05667">
    <property type="entry name" value="CCDC22_CC"/>
    <property type="match status" value="1"/>
</dbReference>
<dbReference type="PANTHER" id="PTHR15668">
    <property type="entry name" value="JM1 PROTEIN"/>
    <property type="match status" value="1"/>
</dbReference>
<dbReference type="Proteomes" id="UP001620626">
    <property type="component" value="Unassembled WGS sequence"/>
</dbReference>
<evidence type="ECO:0000259" key="5">
    <source>
        <dbReference type="Pfam" id="PF21674"/>
    </source>
</evidence>
<evidence type="ECO:0000256" key="2">
    <source>
        <dbReference type="ARBA" id="ARBA00017553"/>
    </source>
</evidence>
<accession>A0ABD2LGU1</accession>
<dbReference type="InterPro" id="IPR048348">
    <property type="entry name" value="CCDC22_CC"/>
</dbReference>
<comment type="similarity">
    <text evidence="1">Belongs to the CCDC22 family.</text>
</comment>
<dbReference type="PANTHER" id="PTHR15668:SF4">
    <property type="entry name" value="COILED-COIL DOMAIN-CONTAINING PROTEIN 22"/>
    <property type="match status" value="1"/>
</dbReference>
<keyword evidence="7" id="KW-1185">Reference proteome</keyword>
<feature type="coiled-coil region" evidence="3">
    <location>
        <begin position="317"/>
        <end position="344"/>
    </location>
</feature>
<dbReference type="InterPro" id="IPR008530">
    <property type="entry name" value="CCDC22"/>
</dbReference>
<sequence length="575" mass="65384">MEDVDRMIVDHLVNDLHCSFADKVLKLADFDSAQIVEGIIRCIWRCRPQSVATFPSFQLPNNPIERFRLASKISREVQAIGIRDHQIGYQALLYPNVFDSRHIFLALFEHFPKETVKSTDEKPLSPIEKLRAEVGVLIADQLKGEWTPEFCRFYDLQRIGRLWFPSGRKAEEEKQQSSDVWTTVNCTGQQPKDGQTFLKIEPPKIAPKPKMVPKSPPPHQPLPIASASAGEEIATAKNAPTDETIAKQNQLDEEAKRQNARQKMAKKLSEMVEKRRMLAKLRHANVLLADQIAARQQRIGATDERLAQLLAEPTENLQKLEHFIASADARRNALEQKFVEAERQRLCQLDALIERSANDRQMGEAAAITGAGGKGATESANKLAELNGTILALEQLLEQRQRIRQKLFRECQKMDETSDGNAVDVGEGRAKYVQRILEMSAMVGKQNEEIRRTAKSVQNLRREIGQLLGTLERTFIAVDRWLSKDAEDNARMQRAYKLMVRTHEQCSLVMTCIEDQGQLSRHTDELLDKISVEQQKSVDEQLEKLLDDLMIISHENIELEKRIANFSLKAADNED</sequence>
<feature type="domain" description="CCDC22 N-terminal" evidence="5">
    <location>
        <begin position="1"/>
        <end position="112"/>
    </location>
</feature>
<evidence type="ECO:0000256" key="3">
    <source>
        <dbReference type="SAM" id="Coils"/>
    </source>
</evidence>
<protein>
    <recommendedName>
        <fullName evidence="2">Coiled-coil domain-containing protein 22 homolog</fullName>
    </recommendedName>
</protein>
<dbReference type="Pfam" id="PF21674">
    <property type="entry name" value="CCDC22_N"/>
    <property type="match status" value="1"/>
</dbReference>
<evidence type="ECO:0000256" key="1">
    <source>
        <dbReference type="ARBA" id="ARBA00006438"/>
    </source>
</evidence>